<feature type="region of interest" description="Disordered" evidence="3">
    <location>
        <begin position="662"/>
        <end position="690"/>
    </location>
</feature>
<dbReference type="GO" id="GO:0005509">
    <property type="term" value="F:calcium ion binding"/>
    <property type="evidence" value="ECO:0007669"/>
    <property type="project" value="InterPro"/>
</dbReference>
<dbReference type="PROSITE" id="PS51257">
    <property type="entry name" value="PROKAR_LIPOPROTEIN"/>
    <property type="match status" value="1"/>
</dbReference>
<dbReference type="PANTHER" id="PTHR10827">
    <property type="entry name" value="RETICULOCALBIN"/>
    <property type="match status" value="1"/>
</dbReference>
<organism evidence="6 7">
    <name type="scientific">Pirellula staleyi (strain ATCC 27377 / DSM 6068 / ICPB 4128)</name>
    <name type="common">Pirella staleyi</name>
    <dbReference type="NCBI Taxonomy" id="530564"/>
    <lineage>
        <taxon>Bacteria</taxon>
        <taxon>Pseudomonadati</taxon>
        <taxon>Planctomycetota</taxon>
        <taxon>Planctomycetia</taxon>
        <taxon>Pirellulales</taxon>
        <taxon>Pirellulaceae</taxon>
        <taxon>Pirellula</taxon>
    </lineage>
</organism>
<feature type="compositionally biased region" description="Polar residues" evidence="3">
    <location>
        <begin position="81"/>
        <end position="93"/>
    </location>
</feature>
<dbReference type="OrthoDB" id="260830at2"/>
<feature type="compositionally biased region" description="Low complexity" evidence="3">
    <location>
        <begin position="61"/>
        <end position="79"/>
    </location>
</feature>
<sequence length="690" mass="74190" precursor="true">MLRATFFQRRNCQLLALGVAALLLTGCPSTTQPPAAAPQAKQTPNQPPKETLKPAISEVTEQPAAPVEVKPVEPSSEQPAEVTSAQPSSTTNIPAEKPSEVSVAAAPPYGTERFLLMSTIGPLVVECRLSIDGAAHTGALEKLVADVLKLADTNSDGQTKWDELCACEAVKYGQFGNLAIDGANGSKQVVEMYDIDRDGIVDTGELPRFLTRNAGGSRPFSLRSMGSFTDALAASELWQLLDVDGEGVISASDRSQIVTQLRSRDADDDDTIVAAEIASRMQNANMPGMQPERRRRRGIAPALLLGEHANWDAIRSSLEEIYALGGSLSADDFLRTSDLFMQLDLDKNERLARAEFKELDKVAPHLVLEVHFASSQERPVTTPASEPTPEAESSLTSRSAPPEISEPADEASPALKGPLKASPAPQMAVVQVAEWLKSETAVETLSPSAVRLVVAGVPIFLYHRDTVASTNFDEQAKFQVMQLDANNNGYLEPEELMVNPQANLRYESIDLDADKKVFPAELSAYLKTASRAVRSQIHARAQGLDEPLLLQLDANYDQRLDAAELLSAAERLAALDRNGDGDISIDEVPTGYQIVFARGGIENPDQLFTPDPIMPRPRTAGPVPDWFAAMDTSGDSLVTPREFLGPAELFTQIDTSADGLLTPDEAAAVTPELPPAAPENKAESAPTTSE</sequence>
<dbReference type="SUPFAM" id="SSF47473">
    <property type="entry name" value="EF-hand"/>
    <property type="match status" value="2"/>
</dbReference>
<evidence type="ECO:0000259" key="5">
    <source>
        <dbReference type="Pfam" id="PF13202"/>
    </source>
</evidence>
<protein>
    <recommendedName>
        <fullName evidence="5">EF-hand domain-containing protein</fullName>
    </recommendedName>
</protein>
<dbReference type="InterPro" id="IPR018247">
    <property type="entry name" value="EF_Hand_1_Ca_BS"/>
</dbReference>
<feature type="domain" description="EF-hand" evidence="5">
    <location>
        <begin position="573"/>
        <end position="587"/>
    </location>
</feature>
<keyword evidence="4" id="KW-0732">Signal</keyword>
<keyword evidence="2" id="KW-0677">Repeat</keyword>
<dbReference type="KEGG" id="psl:Psta_0100"/>
<dbReference type="PROSITE" id="PS00018">
    <property type="entry name" value="EF_HAND_1"/>
    <property type="match status" value="3"/>
</dbReference>
<feature type="region of interest" description="Disordered" evidence="3">
    <location>
        <begin position="31"/>
        <end position="101"/>
    </location>
</feature>
<evidence type="ECO:0000313" key="6">
    <source>
        <dbReference type="EMBL" id="ADB14796.1"/>
    </source>
</evidence>
<feature type="region of interest" description="Disordered" evidence="3">
    <location>
        <begin position="374"/>
        <end position="421"/>
    </location>
</feature>
<reference evidence="6 7" key="1">
    <citation type="journal article" date="2009" name="Stand. Genomic Sci.">
        <title>Complete genome sequence of Pirellula staleyi type strain (ATCC 27377).</title>
        <authorList>
            <person name="Clum A."/>
            <person name="Tindall B.J."/>
            <person name="Sikorski J."/>
            <person name="Ivanova N."/>
            <person name="Mavrommatis K."/>
            <person name="Lucas S."/>
            <person name="Glavina del Rio T."/>
            <person name="Nolan M."/>
            <person name="Chen F."/>
            <person name="Tice H."/>
            <person name="Pitluck S."/>
            <person name="Cheng J.F."/>
            <person name="Chertkov O."/>
            <person name="Brettin T."/>
            <person name="Han C."/>
            <person name="Detter J.C."/>
            <person name="Kuske C."/>
            <person name="Bruce D."/>
            <person name="Goodwin L."/>
            <person name="Ovchinikova G."/>
            <person name="Pati A."/>
            <person name="Mikhailova N."/>
            <person name="Chen A."/>
            <person name="Palaniappan K."/>
            <person name="Land M."/>
            <person name="Hauser L."/>
            <person name="Chang Y.J."/>
            <person name="Jeffries C.D."/>
            <person name="Chain P."/>
            <person name="Rohde M."/>
            <person name="Goker M."/>
            <person name="Bristow J."/>
            <person name="Eisen J.A."/>
            <person name="Markowitz V."/>
            <person name="Hugenholtz P."/>
            <person name="Kyrpides N.C."/>
            <person name="Klenk H.P."/>
            <person name="Lapidus A."/>
        </authorList>
    </citation>
    <scope>NUCLEOTIDE SEQUENCE [LARGE SCALE GENOMIC DNA]</scope>
    <source>
        <strain evidence="7">ATCC 27377 / DSM 6068 / ICPB 4128</strain>
    </source>
</reference>
<dbReference type="HOGENOM" id="CLU_468262_0_0_0"/>
<keyword evidence="1" id="KW-0479">Metal-binding</keyword>
<dbReference type="InterPro" id="IPR002048">
    <property type="entry name" value="EF_hand_dom"/>
</dbReference>
<dbReference type="AlphaFoldDB" id="D2R0C8"/>
<dbReference type="Proteomes" id="UP000001887">
    <property type="component" value="Chromosome"/>
</dbReference>
<proteinExistence type="predicted"/>
<evidence type="ECO:0000313" key="7">
    <source>
        <dbReference type="Proteomes" id="UP000001887"/>
    </source>
</evidence>
<evidence type="ECO:0000256" key="1">
    <source>
        <dbReference type="ARBA" id="ARBA00022723"/>
    </source>
</evidence>
<dbReference type="PANTHER" id="PTHR10827:SF98">
    <property type="entry name" value="45 KDA CALCIUM-BINDING PROTEIN"/>
    <property type="match status" value="1"/>
</dbReference>
<evidence type="ECO:0000256" key="4">
    <source>
        <dbReference type="SAM" id="SignalP"/>
    </source>
</evidence>
<dbReference type="Gene3D" id="1.10.238.10">
    <property type="entry name" value="EF-hand"/>
    <property type="match status" value="3"/>
</dbReference>
<dbReference type="STRING" id="530564.Psta_0100"/>
<dbReference type="Pfam" id="PF13202">
    <property type="entry name" value="EF-hand_5"/>
    <property type="match status" value="1"/>
</dbReference>
<evidence type="ECO:0000256" key="3">
    <source>
        <dbReference type="SAM" id="MobiDB-lite"/>
    </source>
</evidence>
<keyword evidence="7" id="KW-1185">Reference proteome</keyword>
<feature type="compositionally biased region" description="Polar residues" evidence="3">
    <location>
        <begin position="374"/>
        <end position="399"/>
    </location>
</feature>
<evidence type="ECO:0000256" key="2">
    <source>
        <dbReference type="ARBA" id="ARBA00022737"/>
    </source>
</evidence>
<feature type="compositionally biased region" description="Low complexity" evidence="3">
    <location>
        <begin position="31"/>
        <end position="44"/>
    </location>
</feature>
<feature type="signal peptide" evidence="4">
    <location>
        <begin position="1"/>
        <end position="31"/>
    </location>
</feature>
<accession>D2R0C8</accession>
<feature type="chain" id="PRO_5003036117" description="EF-hand domain-containing protein" evidence="4">
    <location>
        <begin position="32"/>
        <end position="690"/>
    </location>
</feature>
<dbReference type="InterPro" id="IPR011992">
    <property type="entry name" value="EF-hand-dom_pair"/>
</dbReference>
<dbReference type="eggNOG" id="COG5126">
    <property type="taxonomic scope" value="Bacteria"/>
</dbReference>
<name>D2R0C8_PIRSD</name>
<dbReference type="EMBL" id="CP001848">
    <property type="protein sequence ID" value="ADB14796.1"/>
    <property type="molecule type" value="Genomic_DNA"/>
</dbReference>
<gene>
    <name evidence="6" type="ordered locus">Psta_0100</name>
</gene>